<organism evidence="2 3">
    <name type="scientific">Cuscuta europaea</name>
    <name type="common">European dodder</name>
    <dbReference type="NCBI Taxonomy" id="41803"/>
    <lineage>
        <taxon>Eukaryota</taxon>
        <taxon>Viridiplantae</taxon>
        <taxon>Streptophyta</taxon>
        <taxon>Embryophyta</taxon>
        <taxon>Tracheophyta</taxon>
        <taxon>Spermatophyta</taxon>
        <taxon>Magnoliopsida</taxon>
        <taxon>eudicotyledons</taxon>
        <taxon>Gunneridae</taxon>
        <taxon>Pentapetalae</taxon>
        <taxon>asterids</taxon>
        <taxon>lamiids</taxon>
        <taxon>Solanales</taxon>
        <taxon>Convolvulaceae</taxon>
        <taxon>Cuscuteae</taxon>
        <taxon>Cuscuta</taxon>
        <taxon>Cuscuta subgen. Cuscuta</taxon>
    </lineage>
</organism>
<feature type="region of interest" description="Disordered" evidence="1">
    <location>
        <begin position="141"/>
        <end position="161"/>
    </location>
</feature>
<dbReference type="EMBL" id="CAMAPE010000019">
    <property type="protein sequence ID" value="CAH9088648.1"/>
    <property type="molecule type" value="Genomic_DNA"/>
</dbReference>
<dbReference type="Proteomes" id="UP001152484">
    <property type="component" value="Unassembled WGS sequence"/>
</dbReference>
<feature type="compositionally biased region" description="Low complexity" evidence="1">
    <location>
        <begin position="143"/>
        <end position="161"/>
    </location>
</feature>
<accession>A0A9P0Z6N5</accession>
<comment type="caution">
    <text evidence="2">The sequence shown here is derived from an EMBL/GenBank/DDBJ whole genome shotgun (WGS) entry which is preliminary data.</text>
</comment>
<name>A0A9P0Z6N5_CUSEU</name>
<sequence length="161" mass="18356">MEVINKLSTTFHEAESEHQSQEAEISAAAKSVISELHFKYFDVVGYNKKRILGTGRYSKAFLLQLESNHKGSSSKRLHDFCVAWDEHMRKWLSSHGHEAPPVMPLVDESLTNKNPELQPKSFEETWLPFFKSYGIDAPNFFPQQDLSSQDSQQSHGDSLSN</sequence>
<evidence type="ECO:0000313" key="2">
    <source>
        <dbReference type="EMBL" id="CAH9088648.1"/>
    </source>
</evidence>
<evidence type="ECO:0000313" key="3">
    <source>
        <dbReference type="Proteomes" id="UP001152484"/>
    </source>
</evidence>
<gene>
    <name evidence="2" type="ORF">CEURO_LOCUS10611</name>
</gene>
<keyword evidence="3" id="KW-1185">Reference proteome</keyword>
<reference evidence="2" key="1">
    <citation type="submission" date="2022-07" db="EMBL/GenBank/DDBJ databases">
        <authorList>
            <person name="Macas J."/>
            <person name="Novak P."/>
            <person name="Neumann P."/>
        </authorList>
    </citation>
    <scope>NUCLEOTIDE SEQUENCE</scope>
</reference>
<evidence type="ECO:0000256" key="1">
    <source>
        <dbReference type="SAM" id="MobiDB-lite"/>
    </source>
</evidence>
<protein>
    <submittedName>
        <fullName evidence="2">Uncharacterized protein</fullName>
    </submittedName>
</protein>
<dbReference type="AlphaFoldDB" id="A0A9P0Z6N5"/>
<proteinExistence type="predicted"/>